<dbReference type="EMBL" id="JADCNL010000003">
    <property type="protein sequence ID" value="KAG0488832.1"/>
    <property type="molecule type" value="Genomic_DNA"/>
</dbReference>
<gene>
    <name evidence="2" type="ORF">HPP92_007460</name>
    <name evidence="1" type="ORF">HPP92_007643</name>
</gene>
<dbReference type="EMBL" id="JADCNM010000003">
    <property type="protein sequence ID" value="KAG0490597.1"/>
    <property type="molecule type" value="Genomic_DNA"/>
</dbReference>
<organism evidence="2 4">
    <name type="scientific">Vanilla planifolia</name>
    <name type="common">Vanilla</name>
    <dbReference type="NCBI Taxonomy" id="51239"/>
    <lineage>
        <taxon>Eukaryota</taxon>
        <taxon>Viridiplantae</taxon>
        <taxon>Streptophyta</taxon>
        <taxon>Embryophyta</taxon>
        <taxon>Tracheophyta</taxon>
        <taxon>Spermatophyta</taxon>
        <taxon>Magnoliopsida</taxon>
        <taxon>Liliopsida</taxon>
        <taxon>Asparagales</taxon>
        <taxon>Orchidaceae</taxon>
        <taxon>Vanilloideae</taxon>
        <taxon>Vanilleae</taxon>
        <taxon>Vanilla</taxon>
    </lineage>
</organism>
<evidence type="ECO:0000313" key="2">
    <source>
        <dbReference type="EMBL" id="KAG0490597.1"/>
    </source>
</evidence>
<proteinExistence type="predicted"/>
<name>A0A835V9M5_VANPL</name>
<protein>
    <submittedName>
        <fullName evidence="2">Uncharacterized protein</fullName>
    </submittedName>
</protein>
<comment type="caution">
    <text evidence="2">The sequence shown here is derived from an EMBL/GenBank/DDBJ whole genome shotgun (WGS) entry which is preliminary data.</text>
</comment>
<dbReference type="Proteomes" id="UP000636800">
    <property type="component" value="Chromosome 3"/>
</dbReference>
<evidence type="ECO:0000313" key="4">
    <source>
        <dbReference type="Proteomes" id="UP000639772"/>
    </source>
</evidence>
<evidence type="ECO:0000313" key="1">
    <source>
        <dbReference type="EMBL" id="KAG0488832.1"/>
    </source>
</evidence>
<evidence type="ECO:0000313" key="3">
    <source>
        <dbReference type="Proteomes" id="UP000636800"/>
    </source>
</evidence>
<sequence>MGYHIAAAHGADNANKEVLHWLDQVRNAEGTDGSLEGATNRPEITRGAGYCGSSAPPFIYGRREPTAPVDVCTFLTSGGYLRWFCSSGVADAAGSPQRQLQGRAVVFEIRWRPLSGRDLQNSRAAPRGAAEVGGWSRVGRWRWFGLGGVKRLIKIVYLEG</sequence>
<dbReference type="Proteomes" id="UP000639772">
    <property type="component" value="Chromosome 3"/>
</dbReference>
<accession>A0A835V9M5</accession>
<keyword evidence="3" id="KW-1185">Reference proteome</keyword>
<dbReference type="AlphaFoldDB" id="A0A835V9M5"/>
<reference evidence="3 4" key="1">
    <citation type="journal article" date="2020" name="Nat. Food">
        <title>A phased Vanilla planifolia genome enables genetic improvement of flavour and production.</title>
        <authorList>
            <person name="Hasing T."/>
            <person name="Tang H."/>
            <person name="Brym M."/>
            <person name="Khazi F."/>
            <person name="Huang T."/>
            <person name="Chambers A.H."/>
        </authorList>
    </citation>
    <scope>NUCLEOTIDE SEQUENCE [LARGE SCALE GENOMIC DNA]</scope>
    <source>
        <tissue evidence="2">Leaf</tissue>
    </source>
</reference>